<dbReference type="RefSeq" id="WP_265257993.1">
    <property type="nucleotide sequence ID" value="NZ_QZCV01000002.1"/>
</dbReference>
<dbReference type="GeneID" id="77320440"/>
<dbReference type="InterPro" id="IPR009351">
    <property type="entry name" value="AlkZ-like"/>
</dbReference>
<organism evidence="1 2">
    <name type="scientific">Verminephrobacter aporrectodeae subsp. tuberculatae</name>
    <dbReference type="NCBI Taxonomy" id="1110392"/>
    <lineage>
        <taxon>Bacteria</taxon>
        <taxon>Pseudomonadati</taxon>
        <taxon>Pseudomonadota</taxon>
        <taxon>Betaproteobacteria</taxon>
        <taxon>Burkholderiales</taxon>
        <taxon>Comamonadaceae</taxon>
        <taxon>Verminephrobacter</taxon>
    </lineage>
</organism>
<proteinExistence type="predicted"/>
<gene>
    <name evidence="1" type="ORF">D5039_13935</name>
</gene>
<evidence type="ECO:0000313" key="2">
    <source>
        <dbReference type="Proteomes" id="UP001208935"/>
    </source>
</evidence>
<dbReference type="Proteomes" id="UP001208935">
    <property type="component" value="Unassembled WGS sequence"/>
</dbReference>
<keyword evidence="2" id="KW-1185">Reference proteome</keyword>
<name>A0ABT3KVE4_9BURK</name>
<dbReference type="PANTHER" id="PTHR30528">
    <property type="entry name" value="CYTOPLASMIC PROTEIN"/>
    <property type="match status" value="1"/>
</dbReference>
<reference evidence="2" key="1">
    <citation type="submission" date="2023-07" db="EMBL/GenBank/DDBJ databases">
        <title>Verminephrobacter genomes.</title>
        <authorList>
            <person name="Lund M.B."/>
        </authorList>
    </citation>
    <scope>NUCLEOTIDE SEQUENCE [LARGE SCALE GENOMIC DNA]</scope>
    <source>
        <strain evidence="2">AtM5-05</strain>
    </source>
</reference>
<protein>
    <submittedName>
        <fullName evidence="1">Winged helix-turn-helix domain-containing protein</fullName>
    </submittedName>
</protein>
<evidence type="ECO:0000313" key="1">
    <source>
        <dbReference type="EMBL" id="MCW5322211.1"/>
    </source>
</evidence>
<dbReference type="PANTHER" id="PTHR30528:SF0">
    <property type="entry name" value="CYTOPLASMIC PROTEIN"/>
    <property type="match status" value="1"/>
</dbReference>
<dbReference type="EMBL" id="QZCW01000002">
    <property type="protein sequence ID" value="MCW5322211.1"/>
    <property type="molecule type" value="Genomic_DNA"/>
</dbReference>
<comment type="caution">
    <text evidence="1">The sequence shown here is derived from an EMBL/GenBank/DDBJ whole genome shotgun (WGS) entry which is preliminary data.</text>
</comment>
<sequence>MLSQWRRLALFKQGLGTPQQFGEGLSGARHAIEHLGYVQIDTISVVERAHHHVLWNRVPGYDRGHLNSLISDQHIFEYWYHAAAYLPMRDYRYALPQMALVRSGENRYYSHGDKRLMNEILARVKAQGPMRQRDVDKGDKGQGNWWNWGPGRRAVETLFMQGDLMVCERNGMEKVYDLAERCLPGNIDLSMPTLIEYAAYLLDTTLRAHGVFTWKQLLHLKVGKPLRDAMRKVLDERIDAGAVKALDSTEGMAAYVDVAAFEQAPTVDPGVKILSPFDNLVIHRDRLASLFEFDYRIECYVAAPKRLFGYFCLPILYGDRLVGRIDCKAHRGEQRLEVLSLHLENGKLDEDAFFQALGGEMQRFADFNKCPILDVRAIDRMRRRQTVQAPLQTHTSLDKARA</sequence>
<accession>A0ABT3KVE4</accession>
<dbReference type="Pfam" id="PF06224">
    <property type="entry name" value="AlkZ-like"/>
    <property type="match status" value="1"/>
</dbReference>